<dbReference type="InParanoid" id="A0A0G4EEX7"/>
<feature type="transmembrane region" description="Helical" evidence="11">
    <location>
        <begin position="164"/>
        <end position="191"/>
    </location>
</feature>
<evidence type="ECO:0000313" key="13">
    <source>
        <dbReference type="EMBL" id="CEL94064.1"/>
    </source>
</evidence>
<dbReference type="Proteomes" id="UP000041254">
    <property type="component" value="Unassembled WGS sequence"/>
</dbReference>
<keyword evidence="2" id="KW-0813">Transport</keyword>
<evidence type="ECO:0000256" key="4">
    <source>
        <dbReference type="ARBA" id="ARBA00022692"/>
    </source>
</evidence>
<feature type="transmembrane region" description="Helical" evidence="11">
    <location>
        <begin position="368"/>
        <end position="388"/>
    </location>
</feature>
<evidence type="ECO:0000256" key="1">
    <source>
        <dbReference type="ARBA" id="ARBA00004141"/>
    </source>
</evidence>
<evidence type="ECO:0000256" key="2">
    <source>
        <dbReference type="ARBA" id="ARBA00022448"/>
    </source>
</evidence>
<feature type="transmembrane region" description="Helical" evidence="11">
    <location>
        <begin position="315"/>
        <end position="331"/>
    </location>
</feature>
<feature type="transmembrane region" description="Helical" evidence="11">
    <location>
        <begin position="420"/>
        <end position="438"/>
    </location>
</feature>
<dbReference type="CDD" id="cd04873">
    <property type="entry name" value="ACT_UUR-ACR-like"/>
    <property type="match status" value="1"/>
</dbReference>
<dbReference type="PANTHER" id="PTHR43562:SF3">
    <property type="entry name" value="SODIUM ION_PROTON EXCHANGER (EUROFUNG)"/>
    <property type="match status" value="1"/>
</dbReference>
<evidence type="ECO:0000256" key="10">
    <source>
        <dbReference type="SAM" id="MobiDB-lite"/>
    </source>
</evidence>
<keyword evidence="3" id="KW-0050">Antiport</keyword>
<feature type="transmembrane region" description="Helical" evidence="11">
    <location>
        <begin position="267"/>
        <end position="294"/>
    </location>
</feature>
<feature type="transmembrane region" description="Helical" evidence="11">
    <location>
        <begin position="6"/>
        <end position="23"/>
    </location>
</feature>
<reference evidence="13 14" key="1">
    <citation type="submission" date="2014-11" db="EMBL/GenBank/DDBJ databases">
        <authorList>
            <person name="Zhu J."/>
            <person name="Qi W."/>
            <person name="Song R."/>
        </authorList>
    </citation>
    <scope>NUCLEOTIDE SEQUENCE [LARGE SCALE GENOMIC DNA]</scope>
</reference>
<feature type="domain" description="ACT" evidence="12">
    <location>
        <begin position="509"/>
        <end position="588"/>
    </location>
</feature>
<dbReference type="VEuPathDB" id="CryptoDB:Vbra_4907"/>
<feature type="region of interest" description="Disordered" evidence="10">
    <location>
        <begin position="875"/>
        <end position="925"/>
    </location>
</feature>
<accession>A0A0G4EEX7</accession>
<dbReference type="GO" id="GO:0016020">
    <property type="term" value="C:membrane"/>
    <property type="evidence" value="ECO:0007669"/>
    <property type="project" value="UniProtKB-SubCell"/>
</dbReference>
<feature type="compositionally biased region" description="Low complexity" evidence="10">
    <location>
        <begin position="882"/>
        <end position="894"/>
    </location>
</feature>
<evidence type="ECO:0000259" key="12">
    <source>
        <dbReference type="PROSITE" id="PS51671"/>
    </source>
</evidence>
<keyword evidence="9" id="KW-0739">Sodium transport</keyword>
<evidence type="ECO:0000256" key="9">
    <source>
        <dbReference type="ARBA" id="ARBA00023201"/>
    </source>
</evidence>
<evidence type="ECO:0000256" key="5">
    <source>
        <dbReference type="ARBA" id="ARBA00022989"/>
    </source>
</evidence>
<keyword evidence="4 11" id="KW-0812">Transmembrane</keyword>
<gene>
    <name evidence="13" type="ORF">Vbra_4907</name>
</gene>
<sequence length="960" mass="104794">MAGGGFQAILKTTGFLALIWMGSKLSKMMGVSTILAEIAVGMVAGPSVANGWVLPNEYGNCVAHYEYFCTEIKSDSAILKILEGTEEATKYEDQWMAKFAKDHCSLTGAAGEKEREKCYDKCKEEEHHHCGSEPSIFELLGTIGVSLVIFESGMHFDFERVRKVGVGAFIVAVIGTCLPLAMGAIFVGYILPHKESVSIEEDGVSAGIALAPTSVGISIKLLTETKQLGTDYGQAIVTAAFVDDVFSLIAFIILQQLGQEGGNIGQIVGLTFLYAVLMLVGGAAIAMFVFPPVMTWLLAKIPIDQKASFQPRDQVQFFIMFVTLCLYGYLADLIGSHLLGCFVAGMSFTMVPRSHTIWKRQTKRGVNWLLRLFFAATVGFAIPVDSLFTVDAFWKGLVIGLLPCIGGKILAGLHMGQPRWIIGWAMVGRAEFAFLVAQSAHQLGLMSKEVFAYVIWGLLWATIITPFAFKYVLTQQQKKKKIDPSKKIVAPSGKSSPNVLSEYFATCFRIQFAGRHKPGVVHEITGLLHEVGLDIVSVKMATDGRVDVSTYVVRPRVKGQMVDDEKLDEIHHSILEAIESRDARVVFHPAEQRPFMFPFIKINIICGHHVDLINQFALALIEQNIVVRQANIEQIDKTLVSILMAQELGESRVGVFPQRMSTLEEAASVSQISNVKIGEIKKALYNCLGHYDKHGSVFIEGLDPAHLGPTGEVEHDPMVLTDVPASMVKVSVKLKTNVTNSAIIPRLVECAKTKGYNLLAARIDKHILVLYVDSLSNYQQHKGPSKRRRFAFRKTAEMKKDIDEIMETEEMVMAVQCADPHDLKRAIDEMLPSLDVLAHVSVTGCAEEKKIQRYLSFDITASIAGSSANLIPSGAPMQPGTAASAEANSASTIAQQKQGVVGQPSGAARGPMQLGGQRPASMEQEGEELIDVRIEDVKTIHHQPVVTAMKPDSNGAAGSV</sequence>
<dbReference type="GO" id="GO:0015297">
    <property type="term" value="F:antiporter activity"/>
    <property type="evidence" value="ECO:0007669"/>
    <property type="project" value="UniProtKB-KW"/>
</dbReference>
<dbReference type="InterPro" id="IPR038770">
    <property type="entry name" value="Na+/solute_symporter_sf"/>
</dbReference>
<dbReference type="InterPro" id="IPR006153">
    <property type="entry name" value="Cation/H_exchanger_TM"/>
</dbReference>
<dbReference type="InterPro" id="IPR002912">
    <property type="entry name" value="ACT_dom"/>
</dbReference>
<dbReference type="PANTHER" id="PTHR43562">
    <property type="entry name" value="NAPA-TYPE SODIUM/HYDROGEN ANTIPORTER"/>
    <property type="match status" value="1"/>
</dbReference>
<evidence type="ECO:0000256" key="11">
    <source>
        <dbReference type="SAM" id="Phobius"/>
    </source>
</evidence>
<dbReference type="OrthoDB" id="1288932at2759"/>
<protein>
    <recommendedName>
        <fullName evidence="12">ACT domain-containing protein</fullName>
    </recommendedName>
</protein>
<evidence type="ECO:0000256" key="3">
    <source>
        <dbReference type="ARBA" id="ARBA00022449"/>
    </source>
</evidence>
<proteinExistence type="predicted"/>
<evidence type="ECO:0000256" key="6">
    <source>
        <dbReference type="ARBA" id="ARBA00023053"/>
    </source>
</evidence>
<dbReference type="EMBL" id="CDMY01000204">
    <property type="protein sequence ID" value="CEL94064.1"/>
    <property type="molecule type" value="Genomic_DNA"/>
</dbReference>
<keyword evidence="6" id="KW-0915">Sodium</keyword>
<keyword evidence="5 11" id="KW-1133">Transmembrane helix</keyword>
<dbReference type="GO" id="GO:0006814">
    <property type="term" value="P:sodium ion transport"/>
    <property type="evidence" value="ECO:0007669"/>
    <property type="project" value="UniProtKB-KW"/>
</dbReference>
<evidence type="ECO:0000256" key="7">
    <source>
        <dbReference type="ARBA" id="ARBA00023065"/>
    </source>
</evidence>
<dbReference type="Pfam" id="PF00999">
    <property type="entry name" value="Na_H_Exchanger"/>
    <property type="match status" value="1"/>
</dbReference>
<keyword evidence="7" id="KW-0406">Ion transport</keyword>
<dbReference type="AlphaFoldDB" id="A0A0G4EEX7"/>
<comment type="subcellular location">
    <subcellularLocation>
        <location evidence="1">Membrane</location>
        <topology evidence="1">Multi-pass membrane protein</topology>
    </subcellularLocation>
</comment>
<evidence type="ECO:0000256" key="8">
    <source>
        <dbReference type="ARBA" id="ARBA00023136"/>
    </source>
</evidence>
<dbReference type="STRING" id="1169540.A0A0G4EEX7"/>
<dbReference type="SUPFAM" id="SSF55021">
    <property type="entry name" value="ACT-like"/>
    <property type="match status" value="1"/>
</dbReference>
<feature type="transmembrane region" description="Helical" evidence="11">
    <location>
        <begin position="450"/>
        <end position="473"/>
    </location>
</feature>
<evidence type="ECO:0000313" key="14">
    <source>
        <dbReference type="Proteomes" id="UP000041254"/>
    </source>
</evidence>
<keyword evidence="14" id="KW-1185">Reference proteome</keyword>
<organism evidence="13 14">
    <name type="scientific">Vitrella brassicaformis (strain CCMP3155)</name>
    <dbReference type="NCBI Taxonomy" id="1169540"/>
    <lineage>
        <taxon>Eukaryota</taxon>
        <taxon>Sar</taxon>
        <taxon>Alveolata</taxon>
        <taxon>Colpodellida</taxon>
        <taxon>Vitrellaceae</taxon>
        <taxon>Vitrella</taxon>
    </lineage>
</organism>
<dbReference type="Gene3D" id="3.30.70.260">
    <property type="match status" value="1"/>
</dbReference>
<keyword evidence="8 11" id="KW-0472">Membrane</keyword>
<dbReference type="PROSITE" id="PS51671">
    <property type="entry name" value="ACT"/>
    <property type="match status" value="1"/>
</dbReference>
<name>A0A0G4EEX7_VITBC</name>
<dbReference type="GO" id="GO:1902600">
    <property type="term" value="P:proton transmembrane transport"/>
    <property type="evidence" value="ECO:0007669"/>
    <property type="project" value="InterPro"/>
</dbReference>
<dbReference type="Gene3D" id="1.20.1530.20">
    <property type="match status" value="1"/>
</dbReference>
<feature type="transmembrane region" description="Helical" evidence="11">
    <location>
        <begin position="235"/>
        <end position="255"/>
    </location>
</feature>
<dbReference type="InterPro" id="IPR045865">
    <property type="entry name" value="ACT-like_dom_sf"/>
</dbReference>